<dbReference type="Pfam" id="PF12627">
    <property type="entry name" value="PolyA_pol_RNAbd"/>
    <property type="match status" value="1"/>
</dbReference>
<organism evidence="9 10">
    <name type="scientific">Penicillium argentinense</name>
    <dbReference type="NCBI Taxonomy" id="1131581"/>
    <lineage>
        <taxon>Eukaryota</taxon>
        <taxon>Fungi</taxon>
        <taxon>Dikarya</taxon>
        <taxon>Ascomycota</taxon>
        <taxon>Pezizomycotina</taxon>
        <taxon>Eurotiomycetes</taxon>
        <taxon>Eurotiomycetidae</taxon>
        <taxon>Eurotiales</taxon>
        <taxon>Aspergillaceae</taxon>
        <taxon>Penicillium</taxon>
    </lineage>
</organism>
<feature type="compositionally biased region" description="Basic and acidic residues" evidence="6">
    <location>
        <begin position="56"/>
        <end position="68"/>
    </location>
</feature>
<evidence type="ECO:0000256" key="6">
    <source>
        <dbReference type="SAM" id="MobiDB-lite"/>
    </source>
</evidence>
<dbReference type="FunFam" id="3.30.460.10:FF:000019">
    <property type="entry name" value="tRNA nucleotidyltransferase cca2"/>
    <property type="match status" value="1"/>
</dbReference>
<reference evidence="9" key="2">
    <citation type="journal article" date="2023" name="IMA Fungus">
        <title>Comparative genomic study of the Penicillium genus elucidates a diverse pangenome and 15 lateral gene transfer events.</title>
        <authorList>
            <person name="Petersen C."/>
            <person name="Sorensen T."/>
            <person name="Nielsen M.R."/>
            <person name="Sondergaard T.E."/>
            <person name="Sorensen J.L."/>
            <person name="Fitzpatrick D.A."/>
            <person name="Frisvad J.C."/>
            <person name="Nielsen K.L."/>
        </authorList>
    </citation>
    <scope>NUCLEOTIDE SEQUENCE</scope>
    <source>
        <strain evidence="9">IBT 30761</strain>
    </source>
</reference>
<dbReference type="GO" id="GO:0005739">
    <property type="term" value="C:mitochondrion"/>
    <property type="evidence" value="ECO:0007669"/>
    <property type="project" value="UniProtKB-ARBA"/>
</dbReference>
<proteinExistence type="inferred from homology"/>
<dbReference type="InterPro" id="IPR002646">
    <property type="entry name" value="PolA_pol_head_dom"/>
</dbReference>
<dbReference type="Gene3D" id="1.10.3090.10">
    <property type="entry name" value="cca-adding enzyme, domain 2"/>
    <property type="match status" value="1"/>
</dbReference>
<dbReference type="Proteomes" id="UP001149074">
    <property type="component" value="Unassembled WGS sequence"/>
</dbReference>
<dbReference type="PANTHER" id="PTHR13734:SF5">
    <property type="entry name" value="CCA TRNA NUCLEOTIDYLTRANSFERASE, MITOCHONDRIAL"/>
    <property type="match status" value="1"/>
</dbReference>
<feature type="domain" description="Poly A polymerase head" evidence="7">
    <location>
        <begin position="132"/>
        <end position="285"/>
    </location>
</feature>
<dbReference type="InterPro" id="IPR043519">
    <property type="entry name" value="NT_sf"/>
</dbReference>
<dbReference type="PANTHER" id="PTHR13734">
    <property type="entry name" value="TRNA-NUCLEOTIDYLTRANSFERASE"/>
    <property type="match status" value="1"/>
</dbReference>
<dbReference type="SUPFAM" id="SSF81891">
    <property type="entry name" value="Poly A polymerase C-terminal region-like"/>
    <property type="match status" value="1"/>
</dbReference>
<evidence type="ECO:0000259" key="8">
    <source>
        <dbReference type="Pfam" id="PF12627"/>
    </source>
</evidence>
<evidence type="ECO:0000256" key="1">
    <source>
        <dbReference type="ARBA" id="ARBA00007265"/>
    </source>
</evidence>
<dbReference type="GO" id="GO:0052927">
    <property type="term" value="F:CC tRNA cytidylyltransferase activity"/>
    <property type="evidence" value="ECO:0007669"/>
    <property type="project" value="TreeGrafter"/>
</dbReference>
<feature type="domain" description="tRNA nucleotidyltransferase/poly(A) polymerase RNA and SrmB- binding" evidence="8">
    <location>
        <begin position="314"/>
        <end position="371"/>
    </location>
</feature>
<dbReference type="GO" id="GO:0001680">
    <property type="term" value="P:tRNA 3'-terminal CCA addition"/>
    <property type="evidence" value="ECO:0007669"/>
    <property type="project" value="UniProtKB-ARBA"/>
</dbReference>
<protein>
    <recommendedName>
        <fullName evidence="11">tRNA nucleotidyltransferase</fullName>
    </recommendedName>
</protein>
<dbReference type="OrthoDB" id="445712at2759"/>
<evidence type="ECO:0000313" key="9">
    <source>
        <dbReference type="EMBL" id="KAJ5098095.1"/>
    </source>
</evidence>
<evidence type="ECO:0000256" key="4">
    <source>
        <dbReference type="ARBA" id="ARBA00022884"/>
    </source>
</evidence>
<feature type="compositionally biased region" description="Polar residues" evidence="6">
    <location>
        <begin position="40"/>
        <end position="51"/>
    </location>
</feature>
<name>A0A9W9FDI2_9EURO</name>
<accession>A0A9W9FDI2</accession>
<dbReference type="GO" id="GO:0000166">
    <property type="term" value="F:nucleotide binding"/>
    <property type="evidence" value="ECO:0007669"/>
    <property type="project" value="UniProtKB-KW"/>
</dbReference>
<keyword evidence="3" id="KW-0547">Nucleotide-binding</keyword>
<comment type="similarity">
    <text evidence="1 5">Belongs to the tRNA nucleotidyltransferase/poly(A) polymerase family.</text>
</comment>
<dbReference type="GeneID" id="81356569"/>
<evidence type="ECO:0000259" key="7">
    <source>
        <dbReference type="Pfam" id="PF01743"/>
    </source>
</evidence>
<dbReference type="GO" id="GO:0052929">
    <property type="term" value="F:ATP:3'-cytidine-cytidine-tRNA adenylyltransferase activity"/>
    <property type="evidence" value="ECO:0007669"/>
    <property type="project" value="TreeGrafter"/>
</dbReference>
<dbReference type="EMBL" id="JAPQKI010000005">
    <property type="protein sequence ID" value="KAJ5098095.1"/>
    <property type="molecule type" value="Genomic_DNA"/>
</dbReference>
<dbReference type="SUPFAM" id="SSF81301">
    <property type="entry name" value="Nucleotidyltransferase"/>
    <property type="match status" value="1"/>
</dbReference>
<keyword evidence="2 5" id="KW-0808">Transferase</keyword>
<evidence type="ECO:0000256" key="2">
    <source>
        <dbReference type="ARBA" id="ARBA00022679"/>
    </source>
</evidence>
<evidence type="ECO:0000256" key="3">
    <source>
        <dbReference type="ARBA" id="ARBA00022741"/>
    </source>
</evidence>
<evidence type="ECO:0000256" key="5">
    <source>
        <dbReference type="RuleBase" id="RU003953"/>
    </source>
</evidence>
<dbReference type="CDD" id="cd05398">
    <property type="entry name" value="NT_ClassII-CCAase"/>
    <property type="match status" value="1"/>
</dbReference>
<evidence type="ECO:0008006" key="11">
    <source>
        <dbReference type="Google" id="ProtNLM"/>
    </source>
</evidence>
<reference evidence="9" key="1">
    <citation type="submission" date="2022-11" db="EMBL/GenBank/DDBJ databases">
        <authorList>
            <person name="Petersen C."/>
        </authorList>
    </citation>
    <scope>NUCLEOTIDE SEQUENCE</scope>
    <source>
        <strain evidence="9">IBT 30761</strain>
    </source>
</reference>
<gene>
    <name evidence="9" type="ORF">N7532_005096</name>
</gene>
<keyword evidence="10" id="KW-1185">Reference proteome</keyword>
<feature type="region of interest" description="Disordered" evidence="6">
    <location>
        <begin position="40"/>
        <end position="83"/>
    </location>
</feature>
<comment type="caution">
    <text evidence="9">The sequence shown here is derived from an EMBL/GenBank/DDBJ whole genome shotgun (WGS) entry which is preliminary data.</text>
</comment>
<evidence type="ECO:0000313" key="10">
    <source>
        <dbReference type="Proteomes" id="UP001149074"/>
    </source>
</evidence>
<dbReference type="AlphaFoldDB" id="A0A9W9FDI2"/>
<dbReference type="Gene3D" id="3.30.460.10">
    <property type="entry name" value="Beta Polymerase, domain 2"/>
    <property type="match status" value="1"/>
</dbReference>
<keyword evidence="4 5" id="KW-0694">RNA-binding</keyword>
<dbReference type="Pfam" id="PF01743">
    <property type="entry name" value="PolyA_pol"/>
    <property type="match status" value="1"/>
</dbReference>
<sequence length="614" mass="69519">MTRLRSLNSLLVAYRLSSVHSPLRPCARTALSTRLRSFSKSPLRTPLTPSFHSLMRVREGNSHSPDRASKKRRITTPTRGDLHDMAQTHPAIQLTPIESALRTLLLDVARHIQENGITEEGSDVTKHPETVLRFTGGWVRDKLLGVDSHDIDVGISSMTGYQFGLALKDYLDIPENLEKYKRALPSGEMNDAIVSLHKIDANPEKSKHLETVTTKIFGLDIDLVNLRKETYTEDSRNPQMEFGTAVEDALRRDATINALFYNLNEARLEDLTEQGLNDMKKKIIRTPMEPYQTFKDDPLRVLRLIRFASRLEYQIDEEAEMAMRNEDISAALKLKISKERVFTELDKMLRGPHPLQALQFIDRIGLYSTIFANHQDDIMASTTTWPLAYNALQRLLHPESGDLQAEIERLRKALVLDESSTYYSWIIAAFAPWTSIPARVVKSSNSKPVPTRPVEVGRESLRCDNKTLNILRDATLNYEDITRCKASLAGNAIHGTPAEIRQQVGLRIRSWGRDWRLCMILAILQEVMQGRNFTEVVKEYNQFLAYVVDNNLDEVCELKPLVNGAEIIEALGAKKGPWMSRATAMAMEWQLLHPQGEKAEALAAICGRRGELGL</sequence>
<dbReference type="InterPro" id="IPR032828">
    <property type="entry name" value="PolyA_RNA-bd"/>
</dbReference>
<dbReference type="RefSeq" id="XP_056473749.1">
    <property type="nucleotide sequence ID" value="XM_056617590.1"/>
</dbReference>
<dbReference type="GO" id="GO:0003723">
    <property type="term" value="F:RNA binding"/>
    <property type="evidence" value="ECO:0007669"/>
    <property type="project" value="UniProtKB-KW"/>
</dbReference>